<name>A0ABQ7HVL5_9MICR</name>
<proteinExistence type="predicted"/>
<dbReference type="EMBL" id="SBIQ01000379">
    <property type="protein sequence ID" value="KAF7678779.1"/>
    <property type="molecule type" value="Genomic_DNA"/>
</dbReference>
<evidence type="ECO:0000313" key="2">
    <source>
        <dbReference type="EMBL" id="KAF7678779.1"/>
    </source>
</evidence>
<comment type="caution">
    <text evidence="2">The sequence shown here is derived from an EMBL/GenBank/DDBJ whole genome shotgun (WGS) entry which is preliminary data.</text>
</comment>
<keyword evidence="3" id="KW-1185">Reference proteome</keyword>
<accession>A0ABQ7HVL5</accession>
<protein>
    <submittedName>
        <fullName evidence="2">Uncharacterized protein</fullName>
    </submittedName>
</protein>
<feature type="transmembrane region" description="Helical" evidence="1">
    <location>
        <begin position="133"/>
        <end position="157"/>
    </location>
</feature>
<keyword evidence="1" id="KW-1133">Transmembrane helix</keyword>
<sequence length="171" mass="20004">MFNLIGACINNITALKKNQKLINDLVCIEGCCLNHCDQPELLALNCNLANRILRNYTEDCRCRNEKLKVSFLKNKINLILSICEKYLERVFIHRRNYKYEYWTHYKCLGLNSNTTIELETTESTTTTMVNNRIYLMVILGLCCFALCFQIVTLSLYYNTRSYQPNNNMDLA</sequence>
<organism evidence="2 3">
    <name type="scientific">Astathelohania contejeani</name>
    <dbReference type="NCBI Taxonomy" id="164912"/>
    <lineage>
        <taxon>Eukaryota</taxon>
        <taxon>Fungi</taxon>
        <taxon>Fungi incertae sedis</taxon>
        <taxon>Microsporidia</taxon>
        <taxon>Astathelohaniidae</taxon>
        <taxon>Astathelohania</taxon>
    </lineage>
</organism>
<evidence type="ECO:0000313" key="3">
    <source>
        <dbReference type="Proteomes" id="UP001516464"/>
    </source>
</evidence>
<gene>
    <name evidence="2" type="ORF">TCON_2582</name>
</gene>
<reference evidence="2 3" key="1">
    <citation type="submission" date="2019-01" db="EMBL/GenBank/DDBJ databases">
        <title>Genomes sequencing and comparative genomics of infectious freshwater microsporidia, Cucumispora dikerogammari and Thelohania contejeani.</title>
        <authorList>
            <person name="Cormier A."/>
            <person name="Giraud I."/>
            <person name="Wattier R."/>
            <person name="Teixeira M."/>
            <person name="Grandjean F."/>
            <person name="Rigaud T."/>
            <person name="Cordaux R."/>
        </authorList>
    </citation>
    <scope>NUCLEOTIDE SEQUENCE [LARGE SCALE GENOMIC DNA]</scope>
    <source>
        <strain evidence="2">T1</strain>
        <tissue evidence="2">Spores</tissue>
    </source>
</reference>
<keyword evidence="1" id="KW-0472">Membrane</keyword>
<evidence type="ECO:0000256" key="1">
    <source>
        <dbReference type="SAM" id="Phobius"/>
    </source>
</evidence>
<keyword evidence="1" id="KW-0812">Transmembrane</keyword>
<dbReference type="Proteomes" id="UP001516464">
    <property type="component" value="Unassembled WGS sequence"/>
</dbReference>